<feature type="transmembrane region" description="Helical" evidence="1">
    <location>
        <begin position="174"/>
        <end position="192"/>
    </location>
</feature>
<dbReference type="InterPro" id="IPR019196">
    <property type="entry name" value="ABC_transp_unknown"/>
</dbReference>
<dbReference type="Pfam" id="PF23357">
    <property type="entry name" value="DUF7088"/>
    <property type="match status" value="1"/>
</dbReference>
<feature type="domain" description="DUF7088" evidence="3">
    <location>
        <begin position="294"/>
        <end position="384"/>
    </location>
</feature>
<evidence type="ECO:0000259" key="2">
    <source>
        <dbReference type="Pfam" id="PF09822"/>
    </source>
</evidence>
<evidence type="ECO:0000313" key="5">
    <source>
        <dbReference type="Proteomes" id="UP000528964"/>
    </source>
</evidence>
<feature type="transmembrane region" description="Helical" evidence="1">
    <location>
        <begin position="27"/>
        <end position="53"/>
    </location>
</feature>
<keyword evidence="1" id="KW-1133">Transmembrane helix</keyword>
<comment type="caution">
    <text evidence="4">The sequence shown here is derived from an EMBL/GenBank/DDBJ whole genome shotgun (WGS) entry which is preliminary data.</text>
</comment>
<sequence length="849" mass="89264">MAAEPALPRPPSWLQAARAAFRHQLRLLVYSRLTLVFQVGFLITLPVFVFLIGDLFAGDRASLDLMLAFLPWVALIFVPALAMRAFADRPLDREREFLLTLPLPPSAIAAGAWLAGAVVMLVTLLFTTPLVATLAYLGEPDFGAVAAGYVGAACLLVAFYAIGLFASALARSEVGAFVIALAMLFVLLLFGWDGVGRLAPGSSTARPFDVLAFASPKFWLDQLATGEVQLRALAYFAFLTALAVAGAAAALRAGGDRRPGGAARLVAAVAVAAAAVVAVTAAIPARFALDFTEARRFTLSRGLLEIVGRLPEDARIDLYWSAQGPETPEAIRAYAARVRDFLELVTGRSQGRLAVAVHDPAPGSRAEAAAESAGIRRMPLSSGDAFFLGASLTSAGRQIPIGYFDQTREALLEYDVATALAGLARATAPRVGVISPLLAPGGADPSQAGLNAIAELRRAYDVAIIPAFADSLPEGLDCVIVIGATFLKKEMLRSIDQAVTRGAGLIVMIDPRLRLSPKSDSATPQPSREIDDISDLLLRYGLRYRGDDVVGDAKLATPVADPSGRTITFPFWMRFARDRLSAANPVTAGLGDLLFVEPGAFEAPDEAALVATTEAAGATPRAGMAATAPAALAAAFRPGGGRRVIVAEAEGPFRSAFSEAAAALPREGGASTVFAVADIDWILDPFAYEGGADAGGARKPRNDNAALFLNMVERASGGGALIATRSRATDSRPLSRVAALAREVSLADQEAISAAATRVAEVEQRIAALPEAAGVRSFADLPPDVRERADELRRALASDRATLRAVQDRERAALQTLRSRVILFNLAAGPALALAWTAGVALLRRRRAP</sequence>
<dbReference type="RefSeq" id="WP_183393535.1">
    <property type="nucleotide sequence ID" value="NZ_JACIDR010000001.1"/>
</dbReference>
<feature type="domain" description="ABC-type uncharacterised transport system" evidence="2">
    <location>
        <begin position="429"/>
        <end position="710"/>
    </location>
</feature>
<dbReference type="AlphaFoldDB" id="A0A7W6CWI3"/>
<feature type="transmembrane region" description="Helical" evidence="1">
    <location>
        <begin position="65"/>
        <end position="87"/>
    </location>
</feature>
<reference evidence="4 5" key="1">
    <citation type="submission" date="2020-08" db="EMBL/GenBank/DDBJ databases">
        <title>Genomic Encyclopedia of Type Strains, Phase IV (KMG-IV): sequencing the most valuable type-strain genomes for metagenomic binning, comparative biology and taxonomic classification.</title>
        <authorList>
            <person name="Goeker M."/>
        </authorList>
    </citation>
    <scope>NUCLEOTIDE SEQUENCE [LARGE SCALE GENOMIC DNA]</scope>
    <source>
        <strain evidence="4 5">DSM 25481</strain>
    </source>
</reference>
<dbReference type="GO" id="GO:0140359">
    <property type="term" value="F:ABC-type transporter activity"/>
    <property type="evidence" value="ECO:0007669"/>
    <property type="project" value="InterPro"/>
</dbReference>
<accession>A0A7W6CWI3</accession>
<proteinExistence type="predicted"/>
<dbReference type="EMBL" id="JACIDR010000001">
    <property type="protein sequence ID" value="MBB3971679.1"/>
    <property type="molecule type" value="Genomic_DNA"/>
</dbReference>
<evidence type="ECO:0000259" key="3">
    <source>
        <dbReference type="Pfam" id="PF23357"/>
    </source>
</evidence>
<name>A0A7W6CWI3_9HYPH</name>
<dbReference type="InterPro" id="IPR055396">
    <property type="entry name" value="DUF7088"/>
</dbReference>
<dbReference type="Proteomes" id="UP000528964">
    <property type="component" value="Unassembled WGS sequence"/>
</dbReference>
<organism evidence="4 5">
    <name type="scientific">Hansschlegelia beijingensis</name>
    <dbReference type="NCBI Taxonomy" id="1133344"/>
    <lineage>
        <taxon>Bacteria</taxon>
        <taxon>Pseudomonadati</taxon>
        <taxon>Pseudomonadota</taxon>
        <taxon>Alphaproteobacteria</taxon>
        <taxon>Hyphomicrobiales</taxon>
        <taxon>Methylopilaceae</taxon>
        <taxon>Hansschlegelia</taxon>
    </lineage>
</organism>
<feature type="transmembrane region" description="Helical" evidence="1">
    <location>
        <begin position="821"/>
        <end position="843"/>
    </location>
</feature>
<evidence type="ECO:0000256" key="1">
    <source>
        <dbReference type="SAM" id="Phobius"/>
    </source>
</evidence>
<gene>
    <name evidence="4" type="ORF">GGR24_000312</name>
</gene>
<keyword evidence="1" id="KW-0472">Membrane</keyword>
<feature type="transmembrane region" description="Helical" evidence="1">
    <location>
        <begin position="265"/>
        <end position="289"/>
    </location>
</feature>
<feature type="transmembrane region" description="Helical" evidence="1">
    <location>
        <begin position="108"/>
        <end position="136"/>
    </location>
</feature>
<dbReference type="Pfam" id="PF09822">
    <property type="entry name" value="ABC_transp_aux"/>
    <property type="match status" value="1"/>
</dbReference>
<feature type="transmembrane region" description="Helical" evidence="1">
    <location>
        <begin position="142"/>
        <end position="162"/>
    </location>
</feature>
<protein>
    <submittedName>
        <fullName evidence="4">ABC-2 type transport system permease protein</fullName>
    </submittedName>
</protein>
<feature type="transmembrane region" description="Helical" evidence="1">
    <location>
        <begin position="232"/>
        <end position="253"/>
    </location>
</feature>
<keyword evidence="1" id="KW-0812">Transmembrane</keyword>
<keyword evidence="5" id="KW-1185">Reference proteome</keyword>
<dbReference type="GO" id="GO:0005886">
    <property type="term" value="C:plasma membrane"/>
    <property type="evidence" value="ECO:0007669"/>
    <property type="project" value="UniProtKB-SubCell"/>
</dbReference>
<evidence type="ECO:0000313" key="4">
    <source>
        <dbReference type="EMBL" id="MBB3971679.1"/>
    </source>
</evidence>